<dbReference type="Proteomes" id="UP001189429">
    <property type="component" value="Unassembled WGS sequence"/>
</dbReference>
<evidence type="ECO:0000313" key="2">
    <source>
        <dbReference type="Proteomes" id="UP001189429"/>
    </source>
</evidence>
<sequence>MARCQAVGEVVYVSWDPEKLKKCLETDAELELRFSSLLARTMERNMKKVMEVRGGNRGGVGSGS</sequence>
<keyword evidence="2" id="KW-1185">Reference proteome</keyword>
<protein>
    <submittedName>
        <fullName evidence="1">Uncharacterized protein</fullName>
    </submittedName>
</protein>
<organism evidence="1 2">
    <name type="scientific">Prorocentrum cordatum</name>
    <dbReference type="NCBI Taxonomy" id="2364126"/>
    <lineage>
        <taxon>Eukaryota</taxon>
        <taxon>Sar</taxon>
        <taxon>Alveolata</taxon>
        <taxon>Dinophyceae</taxon>
        <taxon>Prorocentrales</taxon>
        <taxon>Prorocentraceae</taxon>
        <taxon>Prorocentrum</taxon>
    </lineage>
</organism>
<gene>
    <name evidence="1" type="ORF">PCOR1329_LOCUS49593</name>
</gene>
<comment type="caution">
    <text evidence="1">The sequence shown here is derived from an EMBL/GenBank/DDBJ whole genome shotgun (WGS) entry which is preliminary data.</text>
</comment>
<dbReference type="EMBL" id="CAUYUJ010016004">
    <property type="protein sequence ID" value="CAK0860701.1"/>
    <property type="molecule type" value="Genomic_DNA"/>
</dbReference>
<name>A0ABN9UMX5_9DINO</name>
<proteinExistence type="predicted"/>
<reference evidence="1" key="1">
    <citation type="submission" date="2023-10" db="EMBL/GenBank/DDBJ databases">
        <authorList>
            <person name="Chen Y."/>
            <person name="Shah S."/>
            <person name="Dougan E. K."/>
            <person name="Thang M."/>
            <person name="Chan C."/>
        </authorList>
    </citation>
    <scope>NUCLEOTIDE SEQUENCE [LARGE SCALE GENOMIC DNA]</scope>
</reference>
<evidence type="ECO:0000313" key="1">
    <source>
        <dbReference type="EMBL" id="CAK0860701.1"/>
    </source>
</evidence>
<accession>A0ABN9UMX5</accession>